<feature type="domain" description="DUF5614" evidence="4">
    <location>
        <begin position="29"/>
        <end position="217"/>
    </location>
</feature>
<gene>
    <name evidence="5" type="primary">EOG090X0CWG</name>
</gene>
<feature type="domain" description="DUF1308" evidence="3">
    <location>
        <begin position="243"/>
        <end position="400"/>
    </location>
</feature>
<evidence type="ECO:0000256" key="1">
    <source>
        <dbReference type="ARBA" id="ARBA00006588"/>
    </source>
</evidence>
<accession>A0A4Y7NJ80</accession>
<comment type="similarity">
    <text evidence="1">Belongs to the UPF0415 family.</text>
</comment>
<dbReference type="Pfam" id="PF07000">
    <property type="entry name" value="DUF1308"/>
    <property type="match status" value="1"/>
</dbReference>
<proteinExistence type="evidence at transcript level"/>
<organism evidence="5">
    <name type="scientific">Megafenestra aurita</name>
    <dbReference type="NCBI Taxonomy" id="2291010"/>
    <lineage>
        <taxon>Eukaryota</taxon>
        <taxon>Metazoa</taxon>
        <taxon>Ecdysozoa</taxon>
        <taxon>Arthropoda</taxon>
        <taxon>Crustacea</taxon>
        <taxon>Branchiopoda</taxon>
        <taxon>Diplostraca</taxon>
        <taxon>Cladocera</taxon>
        <taxon>Anomopoda</taxon>
        <taxon>Daphniidae</taxon>
        <taxon>Megafenestra</taxon>
    </lineage>
</organism>
<dbReference type="AlphaFoldDB" id="A0A4Y7NJ80"/>
<feature type="compositionally biased region" description="Acidic residues" evidence="2">
    <location>
        <begin position="209"/>
        <end position="219"/>
    </location>
</feature>
<evidence type="ECO:0000259" key="3">
    <source>
        <dbReference type="Pfam" id="PF07000"/>
    </source>
</evidence>
<dbReference type="EMBL" id="LR023018">
    <property type="protein sequence ID" value="SVE92637.1"/>
    <property type="molecule type" value="mRNA"/>
</dbReference>
<protein>
    <submittedName>
        <fullName evidence="5">EOG090X0CWG</fullName>
    </submittedName>
</protein>
<reference evidence="5" key="1">
    <citation type="submission" date="2018-08" db="EMBL/GenBank/DDBJ databases">
        <authorList>
            <person name="Cornetti L."/>
        </authorList>
    </citation>
    <scope>NUCLEOTIDE SEQUENCE</scope>
    <source>
        <strain evidence="5">CH-H-2</strain>
    </source>
</reference>
<feature type="compositionally biased region" description="Low complexity" evidence="2">
    <location>
        <begin position="197"/>
        <end position="208"/>
    </location>
</feature>
<dbReference type="InterPro" id="IPR010733">
    <property type="entry name" value="DUF1308"/>
</dbReference>
<dbReference type="Pfam" id="PF18474">
    <property type="entry name" value="DUF5614"/>
    <property type="match status" value="1"/>
</dbReference>
<dbReference type="InterPro" id="IPR041076">
    <property type="entry name" value="DUF5614"/>
</dbReference>
<feature type="region of interest" description="Disordered" evidence="2">
    <location>
        <begin position="196"/>
        <end position="219"/>
    </location>
</feature>
<sequence>MSKEVLDEDLPGLVTSKVRDGEKLLLQVQCQHASVEGRKKLERRIRSEMKFLLKLLETKTAVKKEHILSSNLYSLAAVINILQTCENPTAVFKPFSLENGPINRIEVDVVSQGGAVWHKAVARKAEALEDISKGRSSCGQKSVIDQAAAYLRCARLHPHLFSPPQVVFHFFNSISSSIANKLKKLGIKIEGDVRPMESFSESDTSSSDDSTDSYDDDDLSTDKSEAAIMFPSHQSNFSSSRLFLDITCMVAYVSSMTNGGANFRFPKAIYNQQAEWERTDPAKPKLDLLFRDKELVTSRQAFNDFQQLVDRMGGPGEKKRTQELVERLHVVEDAPFGRVAQLQLTSNVKPRSRLIFSTADQLGIVIVTANTGFVRSAASQGMEIAHYAHEPRVLTEQQEAVSVPLEKEDKHME</sequence>
<evidence type="ECO:0000259" key="4">
    <source>
        <dbReference type="Pfam" id="PF18474"/>
    </source>
</evidence>
<dbReference type="PANTHER" id="PTHR13379:SF0">
    <property type="entry name" value="UPF0415 PROTEIN C7ORF25"/>
    <property type="match status" value="1"/>
</dbReference>
<name>A0A4Y7NJ80_9CRUS</name>
<dbReference type="PANTHER" id="PTHR13379">
    <property type="entry name" value="UNCHARACTERIZED DUF1308"/>
    <property type="match status" value="1"/>
</dbReference>
<evidence type="ECO:0000313" key="5">
    <source>
        <dbReference type="EMBL" id="SVE92637.1"/>
    </source>
</evidence>
<evidence type="ECO:0000256" key="2">
    <source>
        <dbReference type="SAM" id="MobiDB-lite"/>
    </source>
</evidence>